<evidence type="ECO:0000313" key="1">
    <source>
        <dbReference type="EMBL" id="CAJ1940794.1"/>
    </source>
</evidence>
<gene>
    <name evidence="1" type="ORF">AYBTSS11_LOCUS9910</name>
</gene>
<protein>
    <submittedName>
        <fullName evidence="1">Uncharacterized protein</fullName>
    </submittedName>
</protein>
<sequence>MYVIGGSANPTILSEGNFYVAPNDPSAKQVEIVAPNDPTIGSCAPNYSPSQSLSAAPAYMIPAITLNAPENAILNENPNPHKRQRFLTKGNRTLKELKKRSGVGDIVANNALGCDSDLILVDWRLGLRLLHLLVPIHGYAQRKRNRMREKNRE</sequence>
<reference evidence="1" key="1">
    <citation type="submission" date="2023-10" db="EMBL/GenBank/DDBJ databases">
        <authorList>
            <person name="Domelevo Entfellner J.-B."/>
        </authorList>
    </citation>
    <scope>NUCLEOTIDE SEQUENCE</scope>
</reference>
<proteinExistence type="predicted"/>
<accession>A0AA86VCW1</accession>
<dbReference type="AlphaFoldDB" id="A0AA86VCW1"/>
<name>A0AA86VCW1_9FABA</name>
<dbReference type="EMBL" id="OY731400">
    <property type="protein sequence ID" value="CAJ1940794.1"/>
    <property type="molecule type" value="Genomic_DNA"/>
</dbReference>
<evidence type="ECO:0000313" key="2">
    <source>
        <dbReference type="Proteomes" id="UP001189624"/>
    </source>
</evidence>
<dbReference type="Gramene" id="rna-AYBTSS11_LOCUS9910">
    <property type="protein sequence ID" value="CAJ1940794.1"/>
    <property type="gene ID" value="gene-AYBTSS11_LOCUS9910"/>
</dbReference>
<dbReference type="Proteomes" id="UP001189624">
    <property type="component" value="Chromosome 3"/>
</dbReference>
<organism evidence="1 2">
    <name type="scientific">Sphenostylis stenocarpa</name>
    <dbReference type="NCBI Taxonomy" id="92480"/>
    <lineage>
        <taxon>Eukaryota</taxon>
        <taxon>Viridiplantae</taxon>
        <taxon>Streptophyta</taxon>
        <taxon>Embryophyta</taxon>
        <taxon>Tracheophyta</taxon>
        <taxon>Spermatophyta</taxon>
        <taxon>Magnoliopsida</taxon>
        <taxon>eudicotyledons</taxon>
        <taxon>Gunneridae</taxon>
        <taxon>Pentapetalae</taxon>
        <taxon>rosids</taxon>
        <taxon>fabids</taxon>
        <taxon>Fabales</taxon>
        <taxon>Fabaceae</taxon>
        <taxon>Papilionoideae</taxon>
        <taxon>50 kb inversion clade</taxon>
        <taxon>NPAAA clade</taxon>
        <taxon>indigoferoid/millettioid clade</taxon>
        <taxon>Phaseoleae</taxon>
        <taxon>Sphenostylis</taxon>
    </lineage>
</organism>
<keyword evidence="2" id="KW-1185">Reference proteome</keyword>